<dbReference type="InterPro" id="IPR019473">
    <property type="entry name" value="TFIID_su8_C"/>
</dbReference>
<feature type="region of interest" description="Disordered" evidence="8">
    <location>
        <begin position="312"/>
        <end position="338"/>
    </location>
</feature>
<dbReference type="InParanoid" id="A0A423W8F6"/>
<name>A0A423W8F6_9PEZI</name>
<comment type="caution">
    <text evidence="11">The sequence shown here is derived from an EMBL/GenBank/DDBJ whole genome shotgun (WGS) entry which is preliminary data.</text>
</comment>
<dbReference type="InterPro" id="IPR037818">
    <property type="entry name" value="TAF8"/>
</dbReference>
<dbReference type="PANTHER" id="PTHR46469">
    <property type="entry name" value="TRANSCRIPTION INITIATION FACTOR TFIID SUBUNIT 8"/>
    <property type="match status" value="1"/>
</dbReference>
<feature type="domain" description="Transcription factor TFIID subunit 8 C-terminal" evidence="10">
    <location>
        <begin position="182"/>
        <end position="207"/>
    </location>
</feature>
<evidence type="ECO:0000256" key="4">
    <source>
        <dbReference type="ARBA" id="ARBA00023015"/>
    </source>
</evidence>
<feature type="region of interest" description="Disordered" evidence="8">
    <location>
        <begin position="1"/>
        <end position="40"/>
    </location>
</feature>
<keyword evidence="6" id="KW-0539">Nucleus</keyword>
<reference evidence="11 12" key="1">
    <citation type="submission" date="2015-09" db="EMBL/GenBank/DDBJ databases">
        <title>Host preference determinants of Valsa canker pathogens revealed by comparative genomics.</title>
        <authorList>
            <person name="Yin Z."/>
            <person name="Huang L."/>
        </authorList>
    </citation>
    <scope>NUCLEOTIDE SEQUENCE [LARGE SCALE GENOMIC DNA]</scope>
    <source>
        <strain evidence="11 12">SXYLt</strain>
    </source>
</reference>
<dbReference type="Pfam" id="PF10406">
    <property type="entry name" value="TAF8_C"/>
    <property type="match status" value="1"/>
</dbReference>
<dbReference type="EMBL" id="LKEB01000058">
    <property type="protein sequence ID" value="ROV99594.1"/>
    <property type="molecule type" value="Genomic_DNA"/>
</dbReference>
<dbReference type="Pfam" id="PF07524">
    <property type="entry name" value="Bromo_TP"/>
    <property type="match status" value="1"/>
</dbReference>
<feature type="compositionally biased region" description="Basic and acidic residues" evidence="8">
    <location>
        <begin position="321"/>
        <end position="338"/>
    </location>
</feature>
<gene>
    <name evidence="11" type="ORF">VPNG_07746</name>
</gene>
<keyword evidence="5" id="KW-0804">Transcription</keyword>
<evidence type="ECO:0000259" key="10">
    <source>
        <dbReference type="Pfam" id="PF10406"/>
    </source>
</evidence>
<dbReference type="GO" id="GO:0006367">
    <property type="term" value="P:transcription initiation at RNA polymerase II promoter"/>
    <property type="evidence" value="ECO:0007669"/>
    <property type="project" value="TreeGrafter"/>
</dbReference>
<evidence type="ECO:0000259" key="9">
    <source>
        <dbReference type="Pfam" id="PF07524"/>
    </source>
</evidence>
<dbReference type="STRING" id="1230097.A0A423W8F6"/>
<sequence length="338" mass="37746">MGPESPRKRASSSAPTDDNSSLPSKRQRTASSSGTQATEISVASDLAKRVEGQPSFNEQHRMELRRAITLALGHVGFDSATEEALESLTHMTETYLSSLAEDIKLIANSARRTSAIPTDFDVSLKRHNLDYSHLKKHRRPPIPADRIKATYTTEMFLDGETIDLPTLDDDLSGKTDKETKLYIPQTFPEFPSIHTYRYTPTDVESVTVLASNVDLDGGTKRGTPDWRGDPKKIREAAALQAKQAEEALRRLVRASKQASLKDMRSTAEKNPVSRVRYNQWEEAMKELLQEQGRASGMDDAVREEVADHSMVVNAQKKYHRREIPRAAKRMGDAIKGKG</sequence>
<evidence type="ECO:0000256" key="7">
    <source>
        <dbReference type="SAM" id="Coils"/>
    </source>
</evidence>
<feature type="domain" description="Bromodomain associated" evidence="9">
    <location>
        <begin position="63"/>
        <end position="129"/>
    </location>
</feature>
<evidence type="ECO:0000256" key="5">
    <source>
        <dbReference type="ARBA" id="ARBA00023163"/>
    </source>
</evidence>
<keyword evidence="7" id="KW-0175">Coiled coil</keyword>
<accession>A0A423W8F6</accession>
<dbReference type="Proteomes" id="UP000285146">
    <property type="component" value="Unassembled WGS sequence"/>
</dbReference>
<dbReference type="Gene3D" id="1.10.20.10">
    <property type="entry name" value="Histone, subunit A"/>
    <property type="match status" value="1"/>
</dbReference>
<feature type="coiled-coil region" evidence="7">
    <location>
        <begin position="234"/>
        <end position="261"/>
    </location>
</feature>
<evidence type="ECO:0000256" key="1">
    <source>
        <dbReference type="ARBA" id="ARBA00004123"/>
    </source>
</evidence>
<dbReference type="GO" id="GO:0005669">
    <property type="term" value="C:transcription factor TFIID complex"/>
    <property type="evidence" value="ECO:0007669"/>
    <property type="project" value="InterPro"/>
</dbReference>
<keyword evidence="4" id="KW-0805">Transcription regulation</keyword>
<dbReference type="PANTHER" id="PTHR46469:SF1">
    <property type="entry name" value="TRANSCRIPTION INITIATION FACTOR TFIID SUBUNIT 8"/>
    <property type="match status" value="1"/>
</dbReference>
<feature type="compositionally biased region" description="Polar residues" evidence="8">
    <location>
        <begin position="11"/>
        <end position="40"/>
    </location>
</feature>
<evidence type="ECO:0000313" key="12">
    <source>
        <dbReference type="Proteomes" id="UP000285146"/>
    </source>
</evidence>
<comment type="similarity">
    <text evidence="2">Belongs to the TAF8 family.</text>
</comment>
<protein>
    <recommendedName>
        <fullName evidence="3">Transcription initiation factor TFIID subunit 8</fullName>
    </recommendedName>
</protein>
<comment type="subcellular location">
    <subcellularLocation>
        <location evidence="1">Nucleus</location>
    </subcellularLocation>
</comment>
<dbReference type="OrthoDB" id="2193813at2759"/>
<organism evidence="11 12">
    <name type="scientific">Cytospora leucostoma</name>
    <dbReference type="NCBI Taxonomy" id="1230097"/>
    <lineage>
        <taxon>Eukaryota</taxon>
        <taxon>Fungi</taxon>
        <taxon>Dikarya</taxon>
        <taxon>Ascomycota</taxon>
        <taxon>Pezizomycotina</taxon>
        <taxon>Sordariomycetes</taxon>
        <taxon>Sordariomycetidae</taxon>
        <taxon>Diaporthales</taxon>
        <taxon>Cytosporaceae</taxon>
        <taxon>Cytospora</taxon>
    </lineage>
</organism>
<proteinExistence type="inferred from homology"/>
<keyword evidence="12" id="KW-1185">Reference proteome</keyword>
<evidence type="ECO:0000256" key="2">
    <source>
        <dbReference type="ARBA" id="ARBA00008767"/>
    </source>
</evidence>
<evidence type="ECO:0000256" key="3">
    <source>
        <dbReference type="ARBA" id="ARBA00017307"/>
    </source>
</evidence>
<evidence type="ECO:0000313" key="11">
    <source>
        <dbReference type="EMBL" id="ROV99594.1"/>
    </source>
</evidence>
<dbReference type="InterPro" id="IPR006565">
    <property type="entry name" value="BTP"/>
</dbReference>
<evidence type="ECO:0000256" key="6">
    <source>
        <dbReference type="ARBA" id="ARBA00023242"/>
    </source>
</evidence>
<dbReference type="CDD" id="cd08049">
    <property type="entry name" value="TAF8"/>
    <property type="match status" value="1"/>
</dbReference>
<dbReference type="AlphaFoldDB" id="A0A423W8F6"/>
<dbReference type="GO" id="GO:0046982">
    <property type="term" value="F:protein heterodimerization activity"/>
    <property type="evidence" value="ECO:0007669"/>
    <property type="project" value="InterPro"/>
</dbReference>
<dbReference type="InterPro" id="IPR009072">
    <property type="entry name" value="Histone-fold"/>
</dbReference>
<evidence type="ECO:0000256" key="8">
    <source>
        <dbReference type="SAM" id="MobiDB-lite"/>
    </source>
</evidence>